<name>A0A9Q0MF79_BLOTA</name>
<keyword evidence="2" id="KW-0812">Transmembrane</keyword>
<evidence type="ECO:0000256" key="1">
    <source>
        <dbReference type="SAM" id="MobiDB-lite"/>
    </source>
</evidence>
<feature type="region of interest" description="Disordered" evidence="1">
    <location>
        <begin position="1"/>
        <end position="46"/>
    </location>
</feature>
<dbReference type="EMBL" id="JAPWDV010000001">
    <property type="protein sequence ID" value="KAJ6223978.1"/>
    <property type="molecule type" value="Genomic_DNA"/>
</dbReference>
<reference evidence="3" key="1">
    <citation type="submission" date="2022-12" db="EMBL/GenBank/DDBJ databases">
        <title>Genome assemblies of Blomia tropicalis.</title>
        <authorList>
            <person name="Cui Y."/>
        </authorList>
    </citation>
    <scope>NUCLEOTIDE SEQUENCE</scope>
    <source>
        <tissue evidence="3">Adult mites</tissue>
    </source>
</reference>
<evidence type="ECO:0000256" key="2">
    <source>
        <dbReference type="SAM" id="Phobius"/>
    </source>
</evidence>
<keyword evidence="2" id="KW-1133">Transmembrane helix</keyword>
<protein>
    <submittedName>
        <fullName evidence="3">Uncharacterized protein</fullName>
    </submittedName>
</protein>
<keyword evidence="4" id="KW-1185">Reference proteome</keyword>
<dbReference type="Proteomes" id="UP001142055">
    <property type="component" value="Chromosome 1"/>
</dbReference>
<proteinExistence type="predicted"/>
<evidence type="ECO:0000313" key="3">
    <source>
        <dbReference type="EMBL" id="KAJ6223978.1"/>
    </source>
</evidence>
<organism evidence="3 4">
    <name type="scientific">Blomia tropicalis</name>
    <name type="common">Mite</name>
    <dbReference type="NCBI Taxonomy" id="40697"/>
    <lineage>
        <taxon>Eukaryota</taxon>
        <taxon>Metazoa</taxon>
        <taxon>Ecdysozoa</taxon>
        <taxon>Arthropoda</taxon>
        <taxon>Chelicerata</taxon>
        <taxon>Arachnida</taxon>
        <taxon>Acari</taxon>
        <taxon>Acariformes</taxon>
        <taxon>Sarcoptiformes</taxon>
        <taxon>Astigmata</taxon>
        <taxon>Glycyphagoidea</taxon>
        <taxon>Echimyopodidae</taxon>
        <taxon>Blomia</taxon>
    </lineage>
</organism>
<comment type="caution">
    <text evidence="3">The sequence shown here is derived from an EMBL/GenBank/DDBJ whole genome shotgun (WGS) entry which is preliminary data.</text>
</comment>
<keyword evidence="2" id="KW-0472">Membrane</keyword>
<feature type="transmembrane region" description="Helical" evidence="2">
    <location>
        <begin position="132"/>
        <end position="152"/>
    </location>
</feature>
<dbReference type="AlphaFoldDB" id="A0A9Q0MF79"/>
<evidence type="ECO:0000313" key="4">
    <source>
        <dbReference type="Proteomes" id="UP001142055"/>
    </source>
</evidence>
<sequence length="264" mass="30295">MDYANRNENETTMSSKDYNHEQKSSSPEYATLDLNPSLENIEPPKRTKRYMRNECLPSVEQDSMKIVANQYSGKPILMCKQVMTHGDDDDNFGHGFSERDRQFATTICIFSMVLTMVLVLMFYLVGEAAFRSILLILSFVFVMTLLLACFLYQPLTLIVSNGTKLIPLYPMIDSHATHKSSYHHHHRNLFNDNITALENFQPTTIRNENIPNYCPIHYSQLVAPKQISIQMERSNHLNSSNIPTPPPIQTIPSKVNGHYSLNYE</sequence>
<gene>
    <name evidence="3" type="ORF">RDWZM_002523</name>
</gene>
<accession>A0A9Q0MF79</accession>
<feature type="transmembrane region" description="Helical" evidence="2">
    <location>
        <begin position="103"/>
        <end position="126"/>
    </location>
</feature>